<keyword evidence="8" id="KW-1185">Reference proteome</keyword>
<protein>
    <recommendedName>
        <fullName evidence="3">Aldehyde dehydrogenase</fullName>
    </recommendedName>
</protein>
<proteinExistence type="inferred from homology"/>
<evidence type="ECO:0000256" key="2">
    <source>
        <dbReference type="ARBA" id="ARBA00023002"/>
    </source>
</evidence>
<comment type="caution">
    <text evidence="7">The sequence shown here is derived from an EMBL/GenBank/DDBJ whole genome shotgun (WGS) entry which is preliminary data.</text>
</comment>
<evidence type="ECO:0000256" key="3">
    <source>
        <dbReference type="PIRNR" id="PIRNR036492"/>
    </source>
</evidence>
<dbReference type="PROSITE" id="PS00687">
    <property type="entry name" value="ALDEHYDE_DEHYDR_GLU"/>
    <property type="match status" value="1"/>
</dbReference>
<evidence type="ECO:0000256" key="4">
    <source>
        <dbReference type="PROSITE-ProRule" id="PRU10007"/>
    </source>
</evidence>
<dbReference type="InterPro" id="IPR016162">
    <property type="entry name" value="Ald_DH_N"/>
</dbReference>
<dbReference type="RefSeq" id="WP_204720315.1">
    <property type="nucleotide sequence ID" value="NZ_JACSNR010000004.1"/>
</dbReference>
<dbReference type="InterPro" id="IPR015590">
    <property type="entry name" value="Aldehyde_DH_dom"/>
</dbReference>
<dbReference type="PIRSF" id="PIRSF036492">
    <property type="entry name" value="ALDH"/>
    <property type="match status" value="1"/>
</dbReference>
<gene>
    <name evidence="7" type="ORF">H9X81_05040</name>
</gene>
<dbReference type="EMBL" id="JACSNR010000004">
    <property type="protein sequence ID" value="MBM6923058.1"/>
    <property type="molecule type" value="Genomic_DNA"/>
</dbReference>
<dbReference type="PANTHER" id="PTHR43570:SF16">
    <property type="entry name" value="ALDEHYDE DEHYDROGENASE TYPE III, ISOFORM Q"/>
    <property type="match status" value="1"/>
</dbReference>
<evidence type="ECO:0000259" key="6">
    <source>
        <dbReference type="Pfam" id="PF00171"/>
    </source>
</evidence>
<organism evidence="7 8">
    <name type="scientific">Hydrogenoanaerobacterium saccharovorans</name>
    <dbReference type="NCBI Taxonomy" id="474960"/>
    <lineage>
        <taxon>Bacteria</taxon>
        <taxon>Bacillati</taxon>
        <taxon>Bacillota</taxon>
        <taxon>Clostridia</taxon>
        <taxon>Eubacteriales</taxon>
        <taxon>Oscillospiraceae</taxon>
        <taxon>Hydrogenoanaerobacterium</taxon>
    </lineage>
</organism>
<dbReference type="SUPFAM" id="SSF53720">
    <property type="entry name" value="ALDH-like"/>
    <property type="match status" value="1"/>
</dbReference>
<dbReference type="Pfam" id="PF00171">
    <property type="entry name" value="Aldedh"/>
    <property type="match status" value="1"/>
</dbReference>
<keyword evidence="2 3" id="KW-0560">Oxidoreductase</keyword>
<dbReference type="Gene3D" id="3.40.605.10">
    <property type="entry name" value="Aldehyde Dehydrogenase, Chain A, domain 1"/>
    <property type="match status" value="1"/>
</dbReference>
<dbReference type="Proteomes" id="UP000724149">
    <property type="component" value="Unassembled WGS sequence"/>
</dbReference>
<dbReference type="InterPro" id="IPR016161">
    <property type="entry name" value="Ald_DH/histidinol_DH"/>
</dbReference>
<accession>A0ABS2GMM0</accession>
<evidence type="ECO:0000256" key="5">
    <source>
        <dbReference type="RuleBase" id="RU003345"/>
    </source>
</evidence>
<feature type="domain" description="Aldehyde dehydrogenase" evidence="6">
    <location>
        <begin position="8"/>
        <end position="424"/>
    </location>
</feature>
<name>A0ABS2GMM0_9FIRM</name>
<sequence>MDAFLTQKEYFQSGATLPLEFRLAQLRSLYRGIKRFEPQILEALRSDLGKSAEESYMSEIGMCLTEIRHTARHLREWSRPQRVPTPLMHFPGSSRIIREPRGACLIIAPWNYPFLLAVGPMISAIAAGNCVTLKPSEYAPATAAVLEKMLDVCFEERFCRTVTGGAEVSAAETARPYDMIFFTGSTAVGRKVMAAAAQNLTPVVLELGGKSPCIVDETADLPVAAARIIWGKCLNSGQTCVAPDYVLVARSRKDALIREMQKAICRFYGEDPCENSAYPRIVNEQHFDRLAAMLPEDPAVGGRVDRESLRIEPTLIETTLNDQSPLMTEEIFGPLLPIVPYDNIHEALGYILSRPRPLALYLFSRNRKLQRRVVETIPFGGGCINDTISHITTPYLPFGGTGDSGMGAYHGRCGYETFTHAKSILSKPFRPDLPVRYPPLTGKLDLLHKILR</sequence>
<reference evidence="7 8" key="1">
    <citation type="journal article" date="2021" name="Sci. Rep.">
        <title>The distribution of antibiotic resistance genes in chicken gut microbiota commensals.</title>
        <authorList>
            <person name="Juricova H."/>
            <person name="Matiasovicova J."/>
            <person name="Kubasova T."/>
            <person name="Cejkova D."/>
            <person name="Rychlik I."/>
        </authorList>
    </citation>
    <scope>NUCLEOTIDE SEQUENCE [LARGE SCALE GENOMIC DNA]</scope>
    <source>
        <strain evidence="7 8">An564</strain>
    </source>
</reference>
<dbReference type="InterPro" id="IPR012394">
    <property type="entry name" value="Aldehyde_DH_NAD(P)"/>
</dbReference>
<dbReference type="Gene3D" id="3.40.309.10">
    <property type="entry name" value="Aldehyde Dehydrogenase, Chain A, domain 2"/>
    <property type="match status" value="1"/>
</dbReference>
<feature type="active site" evidence="4">
    <location>
        <position position="206"/>
    </location>
</feature>
<evidence type="ECO:0000313" key="7">
    <source>
        <dbReference type="EMBL" id="MBM6923058.1"/>
    </source>
</evidence>
<dbReference type="CDD" id="cd07136">
    <property type="entry name" value="ALDH_YwdH-P39616"/>
    <property type="match status" value="1"/>
</dbReference>
<dbReference type="PANTHER" id="PTHR43570">
    <property type="entry name" value="ALDEHYDE DEHYDROGENASE"/>
    <property type="match status" value="1"/>
</dbReference>
<evidence type="ECO:0000313" key="8">
    <source>
        <dbReference type="Proteomes" id="UP000724149"/>
    </source>
</evidence>
<dbReference type="InterPro" id="IPR029510">
    <property type="entry name" value="Ald_DH_CS_GLU"/>
</dbReference>
<dbReference type="InterPro" id="IPR016163">
    <property type="entry name" value="Ald_DH_C"/>
</dbReference>
<evidence type="ECO:0000256" key="1">
    <source>
        <dbReference type="ARBA" id="ARBA00009986"/>
    </source>
</evidence>
<comment type="similarity">
    <text evidence="1 3 5">Belongs to the aldehyde dehydrogenase family.</text>
</comment>